<evidence type="ECO:0000313" key="5">
    <source>
        <dbReference type="Proteomes" id="UP001558474"/>
    </source>
</evidence>
<comment type="caution">
    <text evidence="2">The sequence shown here is derived from an EMBL/GenBank/DDBJ whole genome shotgun (WGS) entry which is preliminary data.</text>
</comment>
<proteinExistence type="predicted"/>
<dbReference type="Proteomes" id="UP001558474">
    <property type="component" value="Unassembled WGS sequence"/>
</dbReference>
<gene>
    <name evidence="3" type="ORF">ABFW12_06960</name>
    <name evidence="2" type="ORF">H5P34_12485</name>
</gene>
<feature type="signal peptide" evidence="1">
    <location>
        <begin position="1"/>
        <end position="24"/>
    </location>
</feature>
<dbReference type="RefSeq" id="WP_036441365.1">
    <property type="nucleotide sequence ID" value="NZ_JACKVC010000016.1"/>
</dbReference>
<dbReference type="EMBL" id="JACKVC010000016">
    <property type="protein sequence ID" value="MCV7388861.1"/>
    <property type="molecule type" value="Genomic_DNA"/>
</dbReference>
<protein>
    <submittedName>
        <fullName evidence="2">DUF3060 domain-containing protein</fullName>
    </submittedName>
</protein>
<dbReference type="Proteomes" id="UP001141659">
    <property type="component" value="Unassembled WGS sequence"/>
</dbReference>
<reference evidence="2" key="2">
    <citation type="journal article" date="2022" name="BMC Genomics">
        <title>Comparative genome analysis of mycobacteria focusing on tRNA and non-coding RNA.</title>
        <authorList>
            <person name="Behra P.R.K."/>
            <person name="Pettersson B.M.F."/>
            <person name="Ramesh M."/>
            <person name="Das S."/>
            <person name="Dasgupta S."/>
            <person name="Kirsebom L.A."/>
        </authorList>
    </citation>
    <scope>NUCLEOTIDE SEQUENCE</scope>
    <source>
        <strain evidence="2">DSM 44242</strain>
    </source>
</reference>
<dbReference type="EMBL" id="JBDLOU010000010">
    <property type="protein sequence ID" value="MEX3737974.1"/>
    <property type="molecule type" value="Genomic_DNA"/>
</dbReference>
<evidence type="ECO:0000313" key="4">
    <source>
        <dbReference type="Proteomes" id="UP001141659"/>
    </source>
</evidence>
<dbReference type="InterPro" id="IPR021417">
    <property type="entry name" value="DUF3060"/>
</dbReference>
<evidence type="ECO:0000256" key="1">
    <source>
        <dbReference type="SAM" id="SignalP"/>
    </source>
</evidence>
<accession>A0AAW5T189</accession>
<feature type="chain" id="PRO_5043341565" evidence="1">
    <location>
        <begin position="25"/>
        <end position="138"/>
    </location>
</feature>
<dbReference type="Pfam" id="PF11259">
    <property type="entry name" value="DUF3060"/>
    <property type="match status" value="1"/>
</dbReference>
<organism evidence="2 4">
    <name type="scientific">Mycolicibacterium porcinum</name>
    <dbReference type="NCBI Taxonomy" id="39693"/>
    <lineage>
        <taxon>Bacteria</taxon>
        <taxon>Bacillati</taxon>
        <taxon>Actinomycetota</taxon>
        <taxon>Actinomycetes</taxon>
        <taxon>Mycobacteriales</taxon>
        <taxon>Mycobacteriaceae</taxon>
        <taxon>Mycolicibacterium</taxon>
    </lineage>
</organism>
<keyword evidence="1" id="KW-0732">Signal</keyword>
<dbReference type="AlphaFoldDB" id="A0AAW5T189"/>
<reference evidence="2" key="1">
    <citation type="submission" date="2020-07" db="EMBL/GenBank/DDBJ databases">
        <authorList>
            <person name="Pettersson B.M.F."/>
            <person name="Behra P.R.K."/>
            <person name="Ramesh M."/>
            <person name="Das S."/>
            <person name="Dasgupta S."/>
            <person name="Kirsebom L.A."/>
        </authorList>
    </citation>
    <scope>NUCLEOTIDE SEQUENCE</scope>
    <source>
        <strain evidence="2">DSM 44242</strain>
    </source>
</reference>
<evidence type="ECO:0000313" key="2">
    <source>
        <dbReference type="EMBL" id="MCV7388861.1"/>
    </source>
</evidence>
<name>A0AAW5T189_9MYCO</name>
<sequence length="138" mass="13873">MLTRFPHATLILGIGAAAAAFTLAACGSESSDSKTPSATAGESGVNVEVGNTINYMSVGTTTDIDCADGKSLTVGGTNNTLTVKGTCANVNIGGSDNKITFERIDKGLTIIGLNNTVTYAAGDPKVTNTGSNNKVNKG</sequence>
<keyword evidence="5" id="KW-1185">Reference proteome</keyword>
<reference evidence="3 5" key="3">
    <citation type="submission" date="2024-04" db="EMBL/GenBank/DDBJ databases">
        <title>Genomic Markers of Mycobacteria.</title>
        <authorList>
            <person name="Soliman M.S."/>
            <person name="Elkholy A."/>
            <person name="Soliman N.S."/>
            <person name="Abbas A."/>
            <person name="Khayrat S."/>
            <person name="Shawky S."/>
        </authorList>
    </citation>
    <scope>NUCLEOTIDE SEQUENCE [LARGE SCALE GENOMIC DNA]</scope>
    <source>
        <strain evidence="3 5">Egy-CU-AM5</strain>
    </source>
</reference>
<evidence type="ECO:0000313" key="3">
    <source>
        <dbReference type="EMBL" id="MEX3737974.1"/>
    </source>
</evidence>
<dbReference type="PROSITE" id="PS51257">
    <property type="entry name" value="PROKAR_LIPOPROTEIN"/>
    <property type="match status" value="1"/>
</dbReference>